<dbReference type="Pfam" id="PF10970">
    <property type="entry name" value="GerPE"/>
    <property type="match status" value="1"/>
</dbReference>
<gene>
    <name evidence="1" type="ORF">DLJ74_15005</name>
</gene>
<organism evidence="1 2">
    <name type="scientific">Gracilibacillus dipsosauri</name>
    <dbReference type="NCBI Taxonomy" id="178340"/>
    <lineage>
        <taxon>Bacteria</taxon>
        <taxon>Bacillati</taxon>
        <taxon>Bacillota</taxon>
        <taxon>Bacilli</taxon>
        <taxon>Bacillales</taxon>
        <taxon>Bacillaceae</taxon>
        <taxon>Gracilibacillus</taxon>
    </lineage>
</organism>
<keyword evidence="2" id="KW-1185">Reference proteome</keyword>
<dbReference type="Proteomes" id="UP000245624">
    <property type="component" value="Unassembled WGS sequence"/>
</dbReference>
<evidence type="ECO:0008006" key="3">
    <source>
        <dbReference type="Google" id="ProtNLM"/>
    </source>
</evidence>
<reference evidence="1 2" key="1">
    <citation type="submission" date="2018-05" db="EMBL/GenBank/DDBJ databases">
        <title>Genomic analysis of Gracilibacillus dipsosauri DD1 reveals novel features of a salt-tolerant amylase.</title>
        <authorList>
            <person name="Deutch C.E."/>
            <person name="Yang S."/>
        </authorList>
    </citation>
    <scope>NUCLEOTIDE SEQUENCE [LARGE SCALE GENOMIC DNA]</scope>
    <source>
        <strain evidence="1 2">DD1</strain>
    </source>
</reference>
<sequence>MRFSFLLYLIHHLNLILLELIFQHRYKEQRMSNQRVTKVKAIKVINSSYSSVFNIGDIHTLQPKTDVLAVQREGGISSDKGFELEKYPIFQTELPFLEKTPMTQAHSHHCSSIHVPNIRVNGISSSAILQLGQVNQTFSRSRIKHIRILKD</sequence>
<protein>
    <recommendedName>
        <fullName evidence="3">Spore germination protein GerPE</fullName>
    </recommendedName>
</protein>
<comment type="caution">
    <text evidence="1">The sequence shown here is derived from an EMBL/GenBank/DDBJ whole genome shotgun (WGS) entry which is preliminary data.</text>
</comment>
<dbReference type="EMBL" id="QGTD01000013">
    <property type="protein sequence ID" value="PWU67760.1"/>
    <property type="molecule type" value="Genomic_DNA"/>
</dbReference>
<dbReference type="OrthoDB" id="2599887at2"/>
<evidence type="ECO:0000313" key="1">
    <source>
        <dbReference type="EMBL" id="PWU67760.1"/>
    </source>
</evidence>
<dbReference type="AlphaFoldDB" id="A0A317KYE5"/>
<proteinExistence type="predicted"/>
<accession>A0A317KYE5</accession>
<evidence type="ECO:0000313" key="2">
    <source>
        <dbReference type="Proteomes" id="UP000245624"/>
    </source>
</evidence>
<name>A0A317KYE5_9BACI</name>
<dbReference type="InterPro" id="IPR024496">
    <property type="entry name" value="Spore_germ_GerPE"/>
</dbReference>